<dbReference type="GO" id="GO:0046872">
    <property type="term" value="F:metal ion binding"/>
    <property type="evidence" value="ECO:0007669"/>
    <property type="project" value="UniProtKB-KW"/>
</dbReference>
<dbReference type="Pfam" id="PF00459">
    <property type="entry name" value="Inositol_P"/>
    <property type="match status" value="1"/>
</dbReference>
<name>A0A3R9AY68_9HYPH</name>
<feature type="binding site" evidence="4">
    <location>
        <position position="92"/>
    </location>
    <ligand>
        <name>Mg(2+)</name>
        <dbReference type="ChEBI" id="CHEBI:18420"/>
        <label>1</label>
        <note>catalytic</note>
    </ligand>
</feature>
<evidence type="ECO:0000313" key="6">
    <source>
        <dbReference type="EMBL" id="RSB81707.1"/>
    </source>
</evidence>
<evidence type="ECO:0000256" key="2">
    <source>
        <dbReference type="ARBA" id="ARBA00022723"/>
    </source>
</evidence>
<feature type="binding site" evidence="4">
    <location>
        <position position="95"/>
    </location>
    <ligand>
        <name>Mg(2+)</name>
        <dbReference type="ChEBI" id="CHEBI:18420"/>
        <label>1</label>
        <note>catalytic</note>
    </ligand>
</feature>
<accession>A0A3R9AY68</accession>
<dbReference type="PRINTS" id="PR00377">
    <property type="entry name" value="IMPHPHTASES"/>
</dbReference>
<evidence type="ECO:0000313" key="5">
    <source>
        <dbReference type="EMBL" id="MBB3133710.1"/>
    </source>
</evidence>
<dbReference type="PANTHER" id="PTHR20854">
    <property type="entry name" value="INOSITOL MONOPHOSPHATASE"/>
    <property type="match status" value="1"/>
</dbReference>
<keyword evidence="8" id="KW-1185">Reference proteome</keyword>
<evidence type="ECO:0000256" key="4">
    <source>
        <dbReference type="PIRSR" id="PIRSR600760-2"/>
    </source>
</evidence>
<reference evidence="6 7" key="1">
    <citation type="submission" date="2018-11" db="EMBL/GenBank/DDBJ databases">
        <authorList>
            <person name="Huo Y."/>
        </authorList>
    </citation>
    <scope>NUCLEOTIDE SEQUENCE [LARGE SCALE GENOMIC DNA]</scope>
    <source>
        <strain evidence="6 7">DSM 30132</strain>
    </source>
</reference>
<evidence type="ECO:0000256" key="3">
    <source>
        <dbReference type="ARBA" id="ARBA00022842"/>
    </source>
</evidence>
<evidence type="ECO:0000256" key="1">
    <source>
        <dbReference type="ARBA" id="ARBA00009759"/>
    </source>
</evidence>
<comment type="cofactor">
    <cofactor evidence="4">
        <name>Mg(2+)</name>
        <dbReference type="ChEBI" id="CHEBI:18420"/>
    </cofactor>
</comment>
<dbReference type="SUPFAM" id="SSF56655">
    <property type="entry name" value="Carbohydrate phosphatase"/>
    <property type="match status" value="1"/>
</dbReference>
<dbReference type="GO" id="GO:0008934">
    <property type="term" value="F:inositol monophosphate 1-phosphatase activity"/>
    <property type="evidence" value="ECO:0007669"/>
    <property type="project" value="TreeGrafter"/>
</dbReference>
<dbReference type="InterPro" id="IPR000760">
    <property type="entry name" value="Inositol_monophosphatase-like"/>
</dbReference>
<feature type="binding site" evidence="4">
    <location>
        <position position="213"/>
    </location>
    <ligand>
        <name>Mg(2+)</name>
        <dbReference type="ChEBI" id="CHEBI:18420"/>
        <label>1</label>
        <note>catalytic</note>
    </ligand>
</feature>
<proteinExistence type="inferred from homology"/>
<dbReference type="InterPro" id="IPR020550">
    <property type="entry name" value="Inositol_monophosphatase_CS"/>
</dbReference>
<dbReference type="Gene3D" id="3.30.540.10">
    <property type="entry name" value="Fructose-1,6-Bisphosphatase, subunit A, domain 1"/>
    <property type="match status" value="1"/>
</dbReference>
<organism evidence="6 7">
    <name type="scientific">Rhizobium pisi</name>
    <dbReference type="NCBI Taxonomy" id="574561"/>
    <lineage>
        <taxon>Bacteria</taxon>
        <taxon>Pseudomonadati</taxon>
        <taxon>Pseudomonadota</taxon>
        <taxon>Alphaproteobacteria</taxon>
        <taxon>Hyphomicrobiales</taxon>
        <taxon>Rhizobiaceae</taxon>
        <taxon>Rhizobium/Agrobacterium group</taxon>
        <taxon>Rhizobium</taxon>
    </lineage>
</organism>
<sequence>MSDLDKARWQSDLALIADAAKEAGAVAFSFFNQSPEVWWKNEDRSPVSAADFAANKTLETILRKARPDYGWLSEETEDAADRLSRETLFIVDPIDGTRAFLGGQKVWCVSVAVVHRGRPVAGVLYAPALEELYEAIEGGVALKNGVPLIVSAAGPEEISRLAIGEDVLKTLPPEFRDRVRREKYIPSLAYRIAMVADGRLEGTFVKGNSHDWDLAAADLILACAGGGLVDLAGKPVVYNLANVTHEALCAASEPRLTEFLAAFTGRRDS</sequence>
<gene>
    <name evidence="6" type="ORF">EFD55_07070</name>
    <name evidence="5" type="ORF">FHS26_001423</name>
</gene>
<dbReference type="GO" id="GO:0006020">
    <property type="term" value="P:inositol metabolic process"/>
    <property type="evidence" value="ECO:0007669"/>
    <property type="project" value="TreeGrafter"/>
</dbReference>
<dbReference type="Gene3D" id="3.40.190.80">
    <property type="match status" value="1"/>
</dbReference>
<dbReference type="PANTHER" id="PTHR20854:SF4">
    <property type="entry name" value="INOSITOL-1-MONOPHOSPHATASE-RELATED"/>
    <property type="match status" value="1"/>
</dbReference>
<dbReference type="PROSITE" id="PS00630">
    <property type="entry name" value="IMP_2"/>
    <property type="match status" value="1"/>
</dbReference>
<evidence type="ECO:0000313" key="7">
    <source>
        <dbReference type="Proteomes" id="UP000277279"/>
    </source>
</evidence>
<dbReference type="EC" id="3.1.3.25" evidence="5"/>
<protein>
    <submittedName>
        <fullName evidence="6">3'(2'),5'-bisphosphate nucleotidase CysQ</fullName>
    </submittedName>
    <submittedName>
        <fullName evidence="5">Myo-inositol-1(Or 4)-monophosphatase</fullName>
        <ecNumber evidence="5">3.1.3.25</ecNumber>
    </submittedName>
</protein>
<comment type="caution">
    <text evidence="6">The sequence shown here is derived from an EMBL/GenBank/DDBJ whole genome shotgun (WGS) entry which is preliminary data.</text>
</comment>
<comment type="similarity">
    <text evidence="1">Belongs to the inositol monophosphatase superfamily.</text>
</comment>
<dbReference type="EMBL" id="RJJT01000004">
    <property type="protein sequence ID" value="RSB81707.1"/>
    <property type="molecule type" value="Genomic_DNA"/>
</dbReference>
<evidence type="ECO:0000313" key="8">
    <source>
        <dbReference type="Proteomes" id="UP000518315"/>
    </source>
</evidence>
<keyword evidence="3 4" id="KW-0460">Magnesium</keyword>
<dbReference type="RefSeq" id="WP_125843888.1">
    <property type="nucleotide sequence ID" value="NZ_JACHXH010000004.1"/>
</dbReference>
<dbReference type="Proteomes" id="UP000518315">
    <property type="component" value="Unassembled WGS sequence"/>
</dbReference>
<dbReference type="OrthoDB" id="9785695at2"/>
<dbReference type="EMBL" id="JACHXH010000004">
    <property type="protein sequence ID" value="MBB3133710.1"/>
    <property type="molecule type" value="Genomic_DNA"/>
</dbReference>
<feature type="binding site" evidence="4">
    <location>
        <position position="74"/>
    </location>
    <ligand>
        <name>Mg(2+)</name>
        <dbReference type="ChEBI" id="CHEBI:18420"/>
        <label>1</label>
        <note>catalytic</note>
    </ligand>
</feature>
<dbReference type="Proteomes" id="UP000277279">
    <property type="component" value="Unassembled WGS sequence"/>
</dbReference>
<keyword evidence="5" id="KW-0378">Hydrolase</keyword>
<dbReference type="GO" id="GO:0007165">
    <property type="term" value="P:signal transduction"/>
    <property type="evidence" value="ECO:0007669"/>
    <property type="project" value="TreeGrafter"/>
</dbReference>
<keyword evidence="2 4" id="KW-0479">Metal-binding</keyword>
<dbReference type="CDD" id="cd01638">
    <property type="entry name" value="CysQ"/>
    <property type="match status" value="1"/>
</dbReference>
<reference evidence="5 8" key="2">
    <citation type="submission" date="2020-08" db="EMBL/GenBank/DDBJ databases">
        <title>Genomic Encyclopedia of Type Strains, Phase III (KMG-III): the genomes of soil and plant-associated and newly described type strains.</title>
        <authorList>
            <person name="Whitman W."/>
        </authorList>
    </citation>
    <scope>NUCLEOTIDE SEQUENCE [LARGE SCALE GENOMIC DNA]</scope>
    <source>
        <strain evidence="5 8">CECT 4113</strain>
    </source>
</reference>
<dbReference type="GO" id="GO:0046854">
    <property type="term" value="P:phosphatidylinositol phosphate biosynthetic process"/>
    <property type="evidence" value="ECO:0007669"/>
    <property type="project" value="InterPro"/>
</dbReference>
<feature type="binding site" evidence="4">
    <location>
        <position position="94"/>
    </location>
    <ligand>
        <name>Mg(2+)</name>
        <dbReference type="ChEBI" id="CHEBI:18420"/>
        <label>1</label>
        <note>catalytic</note>
    </ligand>
</feature>
<dbReference type="AlphaFoldDB" id="A0A3R9AY68"/>